<dbReference type="AlphaFoldDB" id="A0AA47NNA6"/>
<reference evidence="12" key="1">
    <citation type="journal article" date="2023" name="Front. Mar. Sci.">
        <title>A new Merluccius polli reference genome to investigate the effects of global change in West African waters.</title>
        <authorList>
            <person name="Mateo J.L."/>
            <person name="Blanco-Fernandez C."/>
            <person name="Garcia-Vazquez E."/>
            <person name="Machado-Schiaffino G."/>
        </authorList>
    </citation>
    <scope>NUCLEOTIDE SEQUENCE</scope>
    <source>
        <strain evidence="12">C29</strain>
        <tissue evidence="12">Fin</tissue>
    </source>
</reference>
<keyword evidence="7" id="KW-0333">Golgi apparatus</keyword>
<feature type="transmembrane region" description="Helical" evidence="11">
    <location>
        <begin position="20"/>
        <end position="41"/>
    </location>
</feature>
<evidence type="ECO:0000256" key="4">
    <source>
        <dbReference type="ARBA" id="ARBA00022692"/>
    </source>
</evidence>
<organism evidence="12 13">
    <name type="scientific">Merluccius polli</name>
    <name type="common">Benguela hake</name>
    <name type="synonym">Merluccius cadenati</name>
    <dbReference type="NCBI Taxonomy" id="89951"/>
    <lineage>
        <taxon>Eukaryota</taxon>
        <taxon>Metazoa</taxon>
        <taxon>Chordata</taxon>
        <taxon>Craniata</taxon>
        <taxon>Vertebrata</taxon>
        <taxon>Euteleostomi</taxon>
        <taxon>Actinopterygii</taxon>
        <taxon>Neopterygii</taxon>
        <taxon>Teleostei</taxon>
        <taxon>Neoteleostei</taxon>
        <taxon>Acanthomorphata</taxon>
        <taxon>Zeiogadaria</taxon>
        <taxon>Gadariae</taxon>
        <taxon>Gadiformes</taxon>
        <taxon>Gadoidei</taxon>
        <taxon>Merlucciidae</taxon>
        <taxon>Merluccius</taxon>
    </lineage>
</organism>
<dbReference type="GO" id="GO:0000139">
    <property type="term" value="C:Golgi membrane"/>
    <property type="evidence" value="ECO:0007669"/>
    <property type="project" value="UniProtKB-SubCell"/>
</dbReference>
<comment type="caution">
    <text evidence="12">The sequence shown here is derived from an EMBL/GenBank/DDBJ whole genome shotgun (WGS) entry which is preliminary data.</text>
</comment>
<evidence type="ECO:0000256" key="10">
    <source>
        <dbReference type="ARBA" id="ARBA00043002"/>
    </source>
</evidence>
<evidence type="ECO:0000256" key="8">
    <source>
        <dbReference type="ARBA" id="ARBA00023136"/>
    </source>
</evidence>
<protein>
    <recommendedName>
        <fullName evidence="9">Protein kish-A</fullName>
    </recommendedName>
    <alternativeName>
        <fullName evidence="10">Transmembrane protein 167A</fullName>
    </alternativeName>
</protein>
<dbReference type="PANTHER" id="PTHR13229">
    <property type="entry name" value="PROTEIN KISH-A"/>
    <property type="match status" value="1"/>
</dbReference>
<gene>
    <name evidence="12" type="primary">TMEM167A</name>
    <name evidence="12" type="ORF">N1851_033834</name>
</gene>
<evidence type="ECO:0000256" key="6">
    <source>
        <dbReference type="ARBA" id="ARBA00022989"/>
    </source>
</evidence>
<evidence type="ECO:0000256" key="9">
    <source>
        <dbReference type="ARBA" id="ARBA00040166"/>
    </source>
</evidence>
<keyword evidence="4 11" id="KW-0812">Transmembrane</keyword>
<keyword evidence="13" id="KW-1185">Reference proteome</keyword>
<comment type="similarity">
    <text evidence="3">Belongs to the KISH family.</text>
</comment>
<evidence type="ECO:0000256" key="3">
    <source>
        <dbReference type="ARBA" id="ARBA00008961"/>
    </source>
</evidence>
<name>A0AA47NNA6_MERPO</name>
<evidence type="ECO:0000256" key="7">
    <source>
        <dbReference type="ARBA" id="ARBA00023034"/>
    </source>
</evidence>
<proteinExistence type="inferred from homology"/>
<dbReference type="EMBL" id="JAOPHQ010006543">
    <property type="protein sequence ID" value="KAK0131480.1"/>
    <property type="molecule type" value="Genomic_DNA"/>
</dbReference>
<evidence type="ECO:0000256" key="1">
    <source>
        <dbReference type="ARBA" id="ARBA00002154"/>
    </source>
</evidence>
<evidence type="ECO:0000256" key="5">
    <source>
        <dbReference type="ARBA" id="ARBA00022729"/>
    </source>
</evidence>
<dbReference type="Proteomes" id="UP001174136">
    <property type="component" value="Unassembled WGS sequence"/>
</dbReference>
<sequence length="182" mass="20263">MDDREVQRPLTQPITEQNSAIFNFQSLLTVILLLICTCAYIRAMAPSLLDKNKTGLLGIFWKCARIGKRYWRDVARLNKANVFGEDERGKYGRGSRGRMLSGVQVNSEQVGLESLAEAGDGLCGPLRALARAWGLTSAWRRNGLNGSPKQRSEESIFADLNSVNVVKTALKEHQRRRGGDLD</sequence>
<evidence type="ECO:0000256" key="2">
    <source>
        <dbReference type="ARBA" id="ARBA00004614"/>
    </source>
</evidence>
<evidence type="ECO:0000313" key="13">
    <source>
        <dbReference type="Proteomes" id="UP001174136"/>
    </source>
</evidence>
<evidence type="ECO:0000313" key="12">
    <source>
        <dbReference type="EMBL" id="KAK0131480.1"/>
    </source>
</evidence>
<dbReference type="InterPro" id="IPR051523">
    <property type="entry name" value="KISH_domain"/>
</dbReference>
<keyword evidence="8 11" id="KW-0472">Membrane</keyword>
<accession>A0AA47NNA6</accession>
<keyword evidence="6 11" id="KW-1133">Transmembrane helix</keyword>
<evidence type="ECO:0000256" key="11">
    <source>
        <dbReference type="SAM" id="Phobius"/>
    </source>
</evidence>
<comment type="subcellular location">
    <subcellularLocation>
        <location evidence="2">Golgi apparatus membrane</location>
        <topology evidence="2">Single-pass type I membrane protein</topology>
    </subcellularLocation>
</comment>
<dbReference type="Pfam" id="PF06842">
    <property type="entry name" value="DUF1242"/>
    <property type="match status" value="1"/>
</dbReference>
<keyword evidence="5" id="KW-0732">Signal</keyword>
<comment type="function">
    <text evidence="1">Involved in the early part of the secretory pathway.</text>
</comment>
<dbReference type="InterPro" id="IPR009653">
    <property type="entry name" value="Ksh1"/>
</dbReference>